<protein>
    <submittedName>
        <fullName evidence="1">Uncharacterized protein</fullName>
    </submittedName>
</protein>
<accession>A0A132AFS4</accession>
<dbReference type="PANTHER" id="PTHR33964:SF1">
    <property type="entry name" value="RE45066P"/>
    <property type="match status" value="1"/>
</dbReference>
<name>A0A132AFS4_SARSC</name>
<comment type="caution">
    <text evidence="1">The sequence shown here is derived from an EMBL/GenBank/DDBJ whole genome shotgun (WGS) entry which is preliminary data.</text>
</comment>
<reference evidence="1 2" key="1">
    <citation type="journal article" date="2015" name="Parasit. Vectors">
        <title>Draft genome of the scabies mite.</title>
        <authorList>
            <person name="Rider S.D.Jr."/>
            <person name="Morgan M.S."/>
            <person name="Arlian L.G."/>
        </authorList>
    </citation>
    <scope>NUCLEOTIDE SEQUENCE [LARGE SCALE GENOMIC DNA]</scope>
    <source>
        <strain evidence="1">Arlian Lab</strain>
    </source>
</reference>
<proteinExistence type="predicted"/>
<dbReference type="OrthoDB" id="10051804at2759"/>
<sequence length="242" mass="27384">MHSYPFWILFGILFSAPISYAQNSCHLRELDLCIASGLASGQNLPTTIAEINKQCNGLKEMNDCINNYSKRCSTKSLREFVRSITSQGDVRSWYNEFCTNENSQERERYLKHATCLNQAHKDTRTCVRDLTVALDKAINSDVEKRIPGLIEIFLKFEICCAVRRMRKCSHDIVESKCGKDGLKYMNQMLQSVAGTRLPEIACRDFDPTSKRCLSILPPPGTKPGNTRSNSVLSRLLNTYSAL</sequence>
<dbReference type="EMBL" id="JXLN01014102">
    <property type="protein sequence ID" value="KPM09793.1"/>
    <property type="molecule type" value="Genomic_DNA"/>
</dbReference>
<gene>
    <name evidence="1" type="ORF">QR98_0083380</name>
</gene>
<dbReference type="AlphaFoldDB" id="A0A132AFS4"/>
<dbReference type="Proteomes" id="UP000616769">
    <property type="component" value="Unassembled WGS sequence"/>
</dbReference>
<evidence type="ECO:0000313" key="2">
    <source>
        <dbReference type="Proteomes" id="UP000616769"/>
    </source>
</evidence>
<organism evidence="1 2">
    <name type="scientific">Sarcoptes scabiei</name>
    <name type="common">Itch mite</name>
    <name type="synonym">Acarus scabiei</name>
    <dbReference type="NCBI Taxonomy" id="52283"/>
    <lineage>
        <taxon>Eukaryota</taxon>
        <taxon>Metazoa</taxon>
        <taxon>Ecdysozoa</taxon>
        <taxon>Arthropoda</taxon>
        <taxon>Chelicerata</taxon>
        <taxon>Arachnida</taxon>
        <taxon>Acari</taxon>
        <taxon>Acariformes</taxon>
        <taxon>Sarcoptiformes</taxon>
        <taxon>Astigmata</taxon>
        <taxon>Psoroptidia</taxon>
        <taxon>Sarcoptoidea</taxon>
        <taxon>Sarcoptidae</taxon>
        <taxon>Sarcoptinae</taxon>
        <taxon>Sarcoptes</taxon>
    </lineage>
</organism>
<dbReference type="VEuPathDB" id="VectorBase:SSCA003822"/>
<dbReference type="PANTHER" id="PTHR33964">
    <property type="entry name" value="RE45066P-RELATED"/>
    <property type="match status" value="1"/>
</dbReference>
<evidence type="ECO:0000313" key="1">
    <source>
        <dbReference type="EMBL" id="KPM09793.1"/>
    </source>
</evidence>